<accession>A0A844HVM6</accession>
<protein>
    <submittedName>
        <fullName evidence="1">Uncharacterized protein</fullName>
    </submittedName>
</protein>
<evidence type="ECO:0000313" key="1">
    <source>
        <dbReference type="EMBL" id="MTI98182.1"/>
    </source>
</evidence>
<comment type="caution">
    <text evidence="1">The sequence shown here is derived from an EMBL/GenBank/DDBJ whole genome shotgun (WGS) entry which is preliminary data.</text>
</comment>
<dbReference type="RefSeq" id="WP_058340672.1">
    <property type="nucleotide sequence ID" value="NZ_CBDIPR010000001.1"/>
</dbReference>
<organism evidence="1 2">
    <name type="scientific">Marinobacter adhaerens</name>
    <dbReference type="NCBI Taxonomy" id="1033846"/>
    <lineage>
        <taxon>Bacteria</taxon>
        <taxon>Pseudomonadati</taxon>
        <taxon>Pseudomonadota</taxon>
        <taxon>Gammaproteobacteria</taxon>
        <taxon>Pseudomonadales</taxon>
        <taxon>Marinobacteraceae</taxon>
        <taxon>Marinobacter</taxon>
    </lineage>
</organism>
<proteinExistence type="predicted"/>
<name>A0A844HVM6_9GAMM</name>
<dbReference type="AlphaFoldDB" id="A0A844HVM6"/>
<reference evidence="1 2" key="1">
    <citation type="submission" date="2019-06" db="EMBL/GenBank/DDBJ databases">
        <title>Enrichment of Autotrophic Halophilic Microorganisms from Red Sea Brine Pool Using Microbial Electrosynthesis System.</title>
        <authorList>
            <person name="Alqahtani M.F."/>
            <person name="Bajracharya S."/>
            <person name="Katuri K.P."/>
            <person name="Ali M."/>
            <person name="Saikaly P.E."/>
        </authorList>
    </citation>
    <scope>NUCLEOTIDE SEQUENCE [LARGE SCALE GENOMIC DNA]</scope>
    <source>
        <strain evidence="1">MES15</strain>
    </source>
</reference>
<gene>
    <name evidence="1" type="ORF">FH752_06125</name>
</gene>
<evidence type="ECO:0000313" key="2">
    <source>
        <dbReference type="Proteomes" id="UP000431462"/>
    </source>
</evidence>
<sequence>MKNWLKQYFGWLNLKDEKEVEWGINYLTERGVYPSSWVNDRDASFFRYLIVDIAADEKGYAPILEKMKRAHSSRDRRKDPKKKPVQFHLSKTANSALAKLAKDEDMTKVAMLESLILKMDELKRKCAEELRDDKEELARRFSKKVTAVERRTEESYLGRKNEELKVELATWRAKALRSENEMKAALQRLCELEVSAGISAHDRVSLTYEQEDEVRKRYLTRLKPGLGIGQA</sequence>
<dbReference type="EMBL" id="VENC01000006">
    <property type="protein sequence ID" value="MTI98182.1"/>
    <property type="molecule type" value="Genomic_DNA"/>
</dbReference>
<dbReference type="Proteomes" id="UP000431462">
    <property type="component" value="Unassembled WGS sequence"/>
</dbReference>